<feature type="domain" description="DUF1618" evidence="2">
    <location>
        <begin position="523"/>
        <end position="701"/>
    </location>
</feature>
<dbReference type="AlphaFoldDB" id="A0A835ANJ4"/>
<reference evidence="3" key="1">
    <citation type="submission" date="2020-07" db="EMBL/GenBank/DDBJ databases">
        <title>Genome sequence and genetic diversity analysis of an under-domesticated orphan crop, white fonio (Digitaria exilis).</title>
        <authorList>
            <person name="Bennetzen J.L."/>
            <person name="Chen S."/>
            <person name="Ma X."/>
            <person name="Wang X."/>
            <person name="Yssel A.E.J."/>
            <person name="Chaluvadi S.R."/>
            <person name="Johnson M."/>
            <person name="Gangashetty P."/>
            <person name="Hamidou F."/>
            <person name="Sanogo M.D."/>
            <person name="Zwaenepoel A."/>
            <person name="Wallace J."/>
            <person name="Van De Peer Y."/>
            <person name="Van Deynze A."/>
        </authorList>
    </citation>
    <scope>NUCLEOTIDE SEQUENCE</scope>
    <source>
        <tissue evidence="3">Leaves</tissue>
    </source>
</reference>
<feature type="compositionally biased region" description="Basic and acidic residues" evidence="1">
    <location>
        <begin position="253"/>
        <end position="271"/>
    </location>
</feature>
<dbReference type="Gramene" id="Dexi7A01G0020050.1">
    <property type="protein sequence ID" value="Dexi7A01G0020050.1:cds"/>
    <property type="gene ID" value="Dexi7A01G0020050"/>
</dbReference>
<feature type="region of interest" description="Disordered" evidence="1">
    <location>
        <begin position="249"/>
        <end position="271"/>
    </location>
</feature>
<gene>
    <name evidence="3" type="ORF">HU200_057693</name>
</gene>
<dbReference type="Pfam" id="PF07762">
    <property type="entry name" value="DUF1618"/>
    <property type="match status" value="1"/>
</dbReference>
<proteinExistence type="predicted"/>
<dbReference type="Proteomes" id="UP000636709">
    <property type="component" value="Unassembled WGS sequence"/>
</dbReference>
<protein>
    <recommendedName>
        <fullName evidence="2">DUF1618 domain-containing protein</fullName>
    </recommendedName>
</protein>
<dbReference type="InterPro" id="IPR011676">
    <property type="entry name" value="DUF1618"/>
</dbReference>
<dbReference type="OrthoDB" id="611548at2759"/>
<dbReference type="PANTHER" id="PTHR33074">
    <property type="entry name" value="EXPRESSED PROTEIN-RELATED"/>
    <property type="match status" value="1"/>
</dbReference>
<dbReference type="EMBL" id="JACEFO010002444">
    <property type="protein sequence ID" value="KAF8660134.1"/>
    <property type="molecule type" value="Genomic_DNA"/>
</dbReference>
<comment type="caution">
    <text evidence="3">The sequence shown here is derived from an EMBL/GenBank/DDBJ whole genome shotgun (WGS) entry which is preliminary data.</text>
</comment>
<evidence type="ECO:0000313" key="3">
    <source>
        <dbReference type="EMBL" id="KAF8660134.1"/>
    </source>
</evidence>
<evidence type="ECO:0000313" key="4">
    <source>
        <dbReference type="Proteomes" id="UP000636709"/>
    </source>
</evidence>
<evidence type="ECO:0000256" key="1">
    <source>
        <dbReference type="SAM" id="MobiDB-lite"/>
    </source>
</evidence>
<evidence type="ECO:0000259" key="2">
    <source>
        <dbReference type="Pfam" id="PF07762"/>
    </source>
</evidence>
<sequence>MSQGSVQGAVFGGGDDEQFLDWPKRLTITHDVSHAHIPPHLVPATRRSPSKLDDFVLARFKTPDAVAASGTVWDDFMSQKLGDAGDHLSTTTSVARGKEWWWKQDGSGRALSLGALSQRPLSTVGRHISPARQAFGRRWQGGGKHYGSSSWSSSSTRAIKGEGISWSLVLLLRLAPAGTAASSRLLLLSALGIQRPGAGTAEAAPGLGHGGGGYRDHEVGCKEGGFGHHCFEGAPRRRPRLLDEEVVLQEEEGGGRRGEEGHSGRRVEASSERRGMIWGRISDVDASEHLSTRRMDRSEAMLPSAAARPEGKGYGNARCTVLLDRRGHDAAFKDASTASSRTTAGHPIEVTFCTRPPPAVSNFSIHCPDLQLPPGDLYLAPKAIAAADDLVLLRVPVNPLGKDFYQHNDYFDPKLDLLPNPWPDRFGDDEIGILSCGAAAADGGKQYVVAALKMRPISEFTFTLHLYRSKPGGEAGSWTSQLVSVEEPLRDRVCPIPDSAERLMYHLTTKVITIGGANGTVAWVDLWRGMLLCDVLEKSPKLLDLPLPWPAKGNWGIYLSDSETFCRDIVVSQNKDSIKYVEMEIIPPRMITLSSRSPDTDSYLEWVRPKKCLPQPPCSFVPGQWKVTTWSMPIPVTSWDNWRLECTAELGEFRVDDPMDYEFLHKFKSSHGDKEAKDAALSLGSLYMAHPAFSIDDDVVYLLADASSRSKMGAVLAFDVGKKELRGIVQRKGRSEQE</sequence>
<dbReference type="PANTHER" id="PTHR33074:SF18">
    <property type="entry name" value="OS06G0718700 PROTEIN"/>
    <property type="match status" value="1"/>
</dbReference>
<organism evidence="3 4">
    <name type="scientific">Digitaria exilis</name>
    <dbReference type="NCBI Taxonomy" id="1010633"/>
    <lineage>
        <taxon>Eukaryota</taxon>
        <taxon>Viridiplantae</taxon>
        <taxon>Streptophyta</taxon>
        <taxon>Embryophyta</taxon>
        <taxon>Tracheophyta</taxon>
        <taxon>Spermatophyta</taxon>
        <taxon>Magnoliopsida</taxon>
        <taxon>Liliopsida</taxon>
        <taxon>Poales</taxon>
        <taxon>Poaceae</taxon>
        <taxon>PACMAD clade</taxon>
        <taxon>Panicoideae</taxon>
        <taxon>Panicodae</taxon>
        <taxon>Paniceae</taxon>
        <taxon>Anthephorinae</taxon>
        <taxon>Digitaria</taxon>
    </lineage>
</organism>
<keyword evidence="4" id="KW-1185">Reference proteome</keyword>
<dbReference type="Gene3D" id="1.10.260.200">
    <property type="match status" value="1"/>
</dbReference>
<accession>A0A835ANJ4</accession>
<name>A0A835ANJ4_9POAL</name>